<dbReference type="Pfam" id="PF02493">
    <property type="entry name" value="MORN"/>
    <property type="match status" value="5"/>
</dbReference>
<dbReference type="Gene3D" id="2.20.110.10">
    <property type="entry name" value="Histone H3 K4-specific methyltransferase SET7/9 N-terminal domain"/>
    <property type="match status" value="2"/>
</dbReference>
<evidence type="ECO:0000256" key="2">
    <source>
        <dbReference type="SAM" id="SignalP"/>
    </source>
</evidence>
<gene>
    <name evidence="3" type="ORF">PS2015_534</name>
</gene>
<reference evidence="3 4" key="1">
    <citation type="submission" date="2015-11" db="EMBL/GenBank/DDBJ databases">
        <authorList>
            <person name="Zhang Y."/>
            <person name="Guo Z."/>
        </authorList>
    </citation>
    <scope>NUCLEOTIDE SEQUENCE [LARGE SCALE GENOMIC DNA]</scope>
    <source>
        <strain evidence="3 4">KCTC 32221</strain>
    </source>
</reference>
<dbReference type="STRING" id="1249552.PS2015_534"/>
<evidence type="ECO:0000313" key="4">
    <source>
        <dbReference type="Proteomes" id="UP000065641"/>
    </source>
</evidence>
<dbReference type="Proteomes" id="UP000065641">
    <property type="component" value="Chromosome"/>
</dbReference>
<evidence type="ECO:0000313" key="3">
    <source>
        <dbReference type="EMBL" id="ALO45220.1"/>
    </source>
</evidence>
<feature type="chain" id="PRO_5006601516" description="MORN repeat-containing protein" evidence="2">
    <location>
        <begin position="29"/>
        <end position="209"/>
    </location>
</feature>
<dbReference type="AlphaFoldDB" id="A0A0S2KAY8"/>
<dbReference type="EMBL" id="CP013189">
    <property type="protein sequence ID" value="ALO45220.1"/>
    <property type="molecule type" value="Genomic_DNA"/>
</dbReference>
<dbReference type="PANTHER" id="PTHR23084:SF263">
    <property type="entry name" value="MORN REPEAT-CONTAINING PROTEIN 1"/>
    <property type="match status" value="1"/>
</dbReference>
<evidence type="ECO:0000256" key="1">
    <source>
        <dbReference type="ARBA" id="ARBA00022737"/>
    </source>
</evidence>
<dbReference type="SUPFAM" id="SSF82185">
    <property type="entry name" value="Histone H3 K4-specific methyltransferase SET7/9 N-terminal domain"/>
    <property type="match status" value="2"/>
</dbReference>
<dbReference type="InterPro" id="IPR003409">
    <property type="entry name" value="MORN"/>
</dbReference>
<evidence type="ECO:0008006" key="5">
    <source>
        <dbReference type="Google" id="ProtNLM"/>
    </source>
</evidence>
<dbReference type="RefSeq" id="WP_058020712.1">
    <property type="nucleotide sequence ID" value="NZ_CP013189.1"/>
</dbReference>
<accession>A0A0S2KAY8</accession>
<feature type="signal peptide" evidence="2">
    <location>
        <begin position="1"/>
        <end position="28"/>
    </location>
</feature>
<protein>
    <recommendedName>
        <fullName evidence="5">MORN repeat-containing protein</fullName>
    </recommendedName>
</protein>
<name>A0A0S2KAY8_9GAMM</name>
<keyword evidence="1" id="KW-0677">Repeat</keyword>
<organism evidence="3 4">
    <name type="scientific">Pseudohongiella spirulinae</name>
    <dbReference type="NCBI Taxonomy" id="1249552"/>
    <lineage>
        <taxon>Bacteria</taxon>
        <taxon>Pseudomonadati</taxon>
        <taxon>Pseudomonadota</taxon>
        <taxon>Gammaproteobacteria</taxon>
        <taxon>Pseudomonadales</taxon>
        <taxon>Pseudohongiellaceae</taxon>
        <taxon>Pseudohongiella</taxon>
    </lineage>
</organism>
<keyword evidence="2" id="KW-0732">Signal</keyword>
<dbReference type="KEGG" id="pspi:PS2015_534"/>
<keyword evidence="4" id="KW-1185">Reference proteome</keyword>
<sequence precursor="true">MRIQQVFEGVSQLGLLVCLMLVSALAQAQQTSATEISRTCVYGDCESGFGILEIRTELGTDRYEGDFQSGRYHGFGRLEQMISRSERAYYEGDWVAGSREGRGTYWDGRSRLYIGQWRDDLRHGRGAYFFGVNDWYPNKHTELWLRENTENYTGEFVDDLYQGQGVYRWPDGQRYEGRFYANEKHGPGTFFYPTGTRREQVWEYGRFVR</sequence>
<dbReference type="PANTHER" id="PTHR23084">
    <property type="entry name" value="PHOSPHATIDYLINOSITOL-4-PHOSPHATE 5-KINASE RELATED"/>
    <property type="match status" value="1"/>
</dbReference>
<dbReference type="SMART" id="SM00698">
    <property type="entry name" value="MORN"/>
    <property type="match status" value="5"/>
</dbReference>
<dbReference type="OrthoDB" id="2065331at2"/>
<proteinExistence type="predicted"/>